<gene>
    <name evidence="7" type="ORF">HMPREF9306_00289</name>
</gene>
<dbReference type="Gene3D" id="3.90.1720.10">
    <property type="entry name" value="endopeptidase domain like (from Nostoc punctiforme)"/>
    <property type="match status" value="1"/>
</dbReference>
<dbReference type="InterPro" id="IPR000064">
    <property type="entry name" value="NLP_P60_dom"/>
</dbReference>
<dbReference type="PROSITE" id="PS51935">
    <property type="entry name" value="NLPC_P60"/>
    <property type="match status" value="1"/>
</dbReference>
<feature type="domain" description="NlpC/P60" evidence="6">
    <location>
        <begin position="213"/>
        <end position="326"/>
    </location>
</feature>
<evidence type="ECO:0000256" key="3">
    <source>
        <dbReference type="ARBA" id="ARBA00022801"/>
    </source>
</evidence>
<proteinExistence type="inferred from homology"/>
<protein>
    <recommendedName>
        <fullName evidence="6">NlpC/P60 domain-containing protein</fullName>
    </recommendedName>
</protein>
<keyword evidence="4" id="KW-0788">Thiol protease</keyword>
<dbReference type="PANTHER" id="PTHR47359">
    <property type="entry name" value="PEPTIDOGLYCAN DL-ENDOPEPTIDASE CWLO"/>
    <property type="match status" value="1"/>
</dbReference>
<reference evidence="7 8" key="1">
    <citation type="submission" date="2013-04" db="EMBL/GenBank/DDBJ databases">
        <title>The Genome Sequence of Propionimicrobium lymphophilum ACS-093-V-SCH5.</title>
        <authorList>
            <consortium name="The Broad Institute Genomics Platform"/>
            <person name="Earl A."/>
            <person name="Ward D."/>
            <person name="Feldgarden M."/>
            <person name="Gevers D."/>
            <person name="Saerens B."/>
            <person name="Vaneechoutte M."/>
            <person name="Walker B."/>
            <person name="Young S."/>
            <person name="Zeng Q."/>
            <person name="Gargeya S."/>
            <person name="Fitzgerald M."/>
            <person name="Haas B."/>
            <person name="Abouelleil A."/>
            <person name="Allen A.W."/>
            <person name="Alvarado L."/>
            <person name="Arachchi H.M."/>
            <person name="Berlin A.M."/>
            <person name="Chapman S.B."/>
            <person name="Gainer-Dewar J."/>
            <person name="Goldberg J."/>
            <person name="Griggs A."/>
            <person name="Gujja S."/>
            <person name="Hansen M."/>
            <person name="Howarth C."/>
            <person name="Imamovic A."/>
            <person name="Ireland A."/>
            <person name="Larimer J."/>
            <person name="McCowan C."/>
            <person name="Murphy C."/>
            <person name="Pearson M."/>
            <person name="Poon T.W."/>
            <person name="Priest M."/>
            <person name="Roberts A."/>
            <person name="Saif S."/>
            <person name="Shea T."/>
            <person name="Sisk P."/>
            <person name="Sykes S."/>
            <person name="Wortman J."/>
            <person name="Nusbaum C."/>
            <person name="Birren B."/>
        </authorList>
    </citation>
    <scope>NUCLEOTIDE SEQUENCE [LARGE SCALE GENOMIC DNA]</scope>
    <source>
        <strain evidence="7 8">ACS-093-V-SCH5</strain>
    </source>
</reference>
<dbReference type="InterPro" id="IPR051794">
    <property type="entry name" value="PG_Endopeptidase_C40"/>
</dbReference>
<accession>S2WMH8</accession>
<feature type="compositionally biased region" description="Basic and acidic residues" evidence="5">
    <location>
        <begin position="159"/>
        <end position="191"/>
    </location>
</feature>
<dbReference type="STRING" id="883161.HMPREF9306_00289"/>
<dbReference type="OrthoDB" id="5177647at2"/>
<feature type="compositionally biased region" description="Low complexity" evidence="5">
    <location>
        <begin position="192"/>
        <end position="208"/>
    </location>
</feature>
<keyword evidence="2" id="KW-0645">Protease</keyword>
<evidence type="ECO:0000256" key="1">
    <source>
        <dbReference type="ARBA" id="ARBA00007074"/>
    </source>
</evidence>
<dbReference type="InterPro" id="IPR038765">
    <property type="entry name" value="Papain-like_cys_pep_sf"/>
</dbReference>
<evidence type="ECO:0000259" key="6">
    <source>
        <dbReference type="PROSITE" id="PS51935"/>
    </source>
</evidence>
<sequence length="326" mass="33145">MTARRALIDEAVNDFDTLPARAARRAAADDSVLNVMSIDLSSVETARRAVDMTVPAVEQTLTDPIRLSVDNAGLSGRARKLMATAATMAAAAVFVVPGALQVSSAADRPQTTTATLTGDRTADKVTRATERTLLDVTETASDRAVDDDTETRVTAAFEKKAADDKAAEEKAAEEAAAQDRAREEADARRAEATNNAATPAAARPVTYSSAPASGAAGAAVAFALAQSGKPYIWGSTGPAGYDCSGLIYAAYASAGVSLPRTSFGMATAGVAVSTSDLQPGDIIISYGGGHAALYIGNGQVVEASAPGIPIGVNALAGGITAARRVI</sequence>
<name>S2WMH8_9ACTN</name>
<keyword evidence="3" id="KW-0378">Hydrolase</keyword>
<dbReference type="SUPFAM" id="SSF54001">
    <property type="entry name" value="Cysteine proteinases"/>
    <property type="match status" value="1"/>
</dbReference>
<keyword evidence="8" id="KW-1185">Reference proteome</keyword>
<dbReference type="HOGENOM" id="CLU_762591_0_0_11"/>
<comment type="caution">
    <text evidence="7">The sequence shown here is derived from an EMBL/GenBank/DDBJ whole genome shotgun (WGS) entry which is preliminary data.</text>
</comment>
<dbReference type="GO" id="GO:0006508">
    <property type="term" value="P:proteolysis"/>
    <property type="evidence" value="ECO:0007669"/>
    <property type="project" value="UniProtKB-KW"/>
</dbReference>
<evidence type="ECO:0000313" key="8">
    <source>
        <dbReference type="Proteomes" id="UP000014417"/>
    </source>
</evidence>
<comment type="similarity">
    <text evidence="1">Belongs to the peptidase C40 family.</text>
</comment>
<dbReference type="EMBL" id="AGZR01000003">
    <property type="protein sequence ID" value="EPD33872.1"/>
    <property type="molecule type" value="Genomic_DNA"/>
</dbReference>
<dbReference type="RefSeq" id="WP_016455144.1">
    <property type="nucleotide sequence ID" value="NZ_KE150269.1"/>
</dbReference>
<organism evidence="7 8">
    <name type="scientific">Propionimicrobium lymphophilum ACS-093-V-SCH5</name>
    <dbReference type="NCBI Taxonomy" id="883161"/>
    <lineage>
        <taxon>Bacteria</taxon>
        <taxon>Bacillati</taxon>
        <taxon>Actinomycetota</taxon>
        <taxon>Actinomycetes</taxon>
        <taxon>Propionibacteriales</taxon>
        <taxon>Propionibacteriaceae</taxon>
        <taxon>Propionimicrobium</taxon>
    </lineage>
</organism>
<dbReference type="PANTHER" id="PTHR47359:SF3">
    <property type="entry name" value="NLP_P60 DOMAIN-CONTAINING PROTEIN-RELATED"/>
    <property type="match status" value="1"/>
</dbReference>
<dbReference type="Proteomes" id="UP000014417">
    <property type="component" value="Unassembled WGS sequence"/>
</dbReference>
<dbReference type="AlphaFoldDB" id="S2WMH8"/>
<dbReference type="Pfam" id="PF00877">
    <property type="entry name" value="NLPC_P60"/>
    <property type="match status" value="1"/>
</dbReference>
<evidence type="ECO:0000256" key="5">
    <source>
        <dbReference type="SAM" id="MobiDB-lite"/>
    </source>
</evidence>
<evidence type="ECO:0000256" key="2">
    <source>
        <dbReference type="ARBA" id="ARBA00022670"/>
    </source>
</evidence>
<evidence type="ECO:0000256" key="4">
    <source>
        <dbReference type="ARBA" id="ARBA00022807"/>
    </source>
</evidence>
<evidence type="ECO:0000313" key="7">
    <source>
        <dbReference type="EMBL" id="EPD33872.1"/>
    </source>
</evidence>
<dbReference type="GO" id="GO:0008234">
    <property type="term" value="F:cysteine-type peptidase activity"/>
    <property type="evidence" value="ECO:0007669"/>
    <property type="project" value="UniProtKB-KW"/>
</dbReference>
<dbReference type="PATRIC" id="fig|883161.3.peg.291"/>
<feature type="region of interest" description="Disordered" evidence="5">
    <location>
        <begin position="159"/>
        <end position="208"/>
    </location>
</feature>